<evidence type="ECO:0000313" key="2">
    <source>
        <dbReference type="EMBL" id="CAF4264753.1"/>
    </source>
</evidence>
<dbReference type="Proteomes" id="UP000677228">
    <property type="component" value="Unassembled WGS sequence"/>
</dbReference>
<dbReference type="EMBL" id="CAJNOK010031538">
    <property type="protein sequence ID" value="CAF1473307.1"/>
    <property type="molecule type" value="Genomic_DNA"/>
</dbReference>
<comment type="caution">
    <text evidence="2">The sequence shown here is derived from an EMBL/GenBank/DDBJ whole genome shotgun (WGS) entry which is preliminary data.</text>
</comment>
<reference evidence="2" key="1">
    <citation type="submission" date="2021-02" db="EMBL/GenBank/DDBJ databases">
        <authorList>
            <person name="Nowell W R."/>
        </authorList>
    </citation>
    <scope>NUCLEOTIDE SEQUENCE</scope>
</reference>
<dbReference type="Proteomes" id="UP000682733">
    <property type="component" value="Unassembled WGS sequence"/>
</dbReference>
<evidence type="ECO:0000313" key="3">
    <source>
        <dbReference type="Proteomes" id="UP000682733"/>
    </source>
</evidence>
<organism evidence="2 3">
    <name type="scientific">Didymodactylos carnosus</name>
    <dbReference type="NCBI Taxonomy" id="1234261"/>
    <lineage>
        <taxon>Eukaryota</taxon>
        <taxon>Metazoa</taxon>
        <taxon>Spiralia</taxon>
        <taxon>Gnathifera</taxon>
        <taxon>Rotifera</taxon>
        <taxon>Eurotatoria</taxon>
        <taxon>Bdelloidea</taxon>
        <taxon>Philodinida</taxon>
        <taxon>Philodinidae</taxon>
        <taxon>Didymodactylos</taxon>
    </lineage>
</organism>
<name>A0A8S2T3G3_9BILA</name>
<sequence>QDYSNNRVIDKGYETDENKENENRYINLRHRHNIHNNILNTETPEQFENLIKHNEQKTRHYSLIIRQYV</sequence>
<feature type="non-terminal residue" evidence="2">
    <location>
        <position position="69"/>
    </location>
</feature>
<proteinExistence type="predicted"/>
<dbReference type="AlphaFoldDB" id="A0A8S2T3G3"/>
<gene>
    <name evidence="1" type="ORF">OVA965_LOCUS35742</name>
    <name evidence="2" type="ORF">TMI583_LOCUS36717</name>
</gene>
<protein>
    <submittedName>
        <fullName evidence="2">Uncharacterized protein</fullName>
    </submittedName>
</protein>
<accession>A0A8S2T3G3</accession>
<dbReference type="EMBL" id="CAJOBA010053434">
    <property type="protein sequence ID" value="CAF4264753.1"/>
    <property type="molecule type" value="Genomic_DNA"/>
</dbReference>
<evidence type="ECO:0000313" key="1">
    <source>
        <dbReference type="EMBL" id="CAF1473307.1"/>
    </source>
</evidence>